<protein>
    <recommendedName>
        <fullName evidence="2">F-box domain-containing protein</fullName>
    </recommendedName>
</protein>
<feature type="region of interest" description="Disordered" evidence="1">
    <location>
        <begin position="47"/>
        <end position="87"/>
    </location>
</feature>
<keyword evidence="4" id="KW-1185">Reference proteome</keyword>
<feature type="compositionally biased region" description="Low complexity" evidence="1">
    <location>
        <begin position="61"/>
        <end position="75"/>
    </location>
</feature>
<evidence type="ECO:0000313" key="4">
    <source>
        <dbReference type="Proteomes" id="UP000701801"/>
    </source>
</evidence>
<dbReference type="InterPro" id="IPR036047">
    <property type="entry name" value="F-box-like_dom_sf"/>
</dbReference>
<comment type="caution">
    <text evidence="3">The sequence shown here is derived from an EMBL/GenBank/DDBJ whole genome shotgun (WGS) entry which is preliminary data.</text>
</comment>
<feature type="region of interest" description="Disordered" evidence="1">
    <location>
        <begin position="331"/>
        <end position="353"/>
    </location>
</feature>
<name>A0A9N9M6V9_9HELO</name>
<feature type="compositionally biased region" description="Gly residues" evidence="1">
    <location>
        <begin position="331"/>
        <end position="341"/>
    </location>
</feature>
<dbReference type="AlphaFoldDB" id="A0A9N9M6V9"/>
<accession>A0A9N9M6V9</accession>
<reference evidence="3" key="1">
    <citation type="submission" date="2021-07" db="EMBL/GenBank/DDBJ databases">
        <authorList>
            <person name="Durling M."/>
        </authorList>
    </citation>
    <scope>NUCLEOTIDE SEQUENCE</scope>
</reference>
<gene>
    <name evidence="3" type="ORF">HYALB_00004199</name>
</gene>
<evidence type="ECO:0000259" key="2">
    <source>
        <dbReference type="PROSITE" id="PS50181"/>
    </source>
</evidence>
<dbReference type="SUPFAM" id="SSF81383">
    <property type="entry name" value="F-box domain"/>
    <property type="match status" value="1"/>
</dbReference>
<dbReference type="InterPro" id="IPR001810">
    <property type="entry name" value="F-box_dom"/>
</dbReference>
<dbReference type="PROSITE" id="PS50181">
    <property type="entry name" value="FBOX"/>
    <property type="match status" value="1"/>
</dbReference>
<dbReference type="Proteomes" id="UP000701801">
    <property type="component" value="Unassembled WGS sequence"/>
</dbReference>
<evidence type="ECO:0000256" key="1">
    <source>
        <dbReference type="SAM" id="MobiDB-lite"/>
    </source>
</evidence>
<dbReference type="EMBL" id="CAJVRM010000753">
    <property type="protein sequence ID" value="CAG8984216.1"/>
    <property type="molecule type" value="Genomic_DNA"/>
</dbReference>
<proteinExistence type="predicted"/>
<organism evidence="3 4">
    <name type="scientific">Hymenoscyphus albidus</name>
    <dbReference type="NCBI Taxonomy" id="595503"/>
    <lineage>
        <taxon>Eukaryota</taxon>
        <taxon>Fungi</taxon>
        <taxon>Dikarya</taxon>
        <taxon>Ascomycota</taxon>
        <taxon>Pezizomycotina</taxon>
        <taxon>Leotiomycetes</taxon>
        <taxon>Helotiales</taxon>
        <taxon>Helotiaceae</taxon>
        <taxon>Hymenoscyphus</taxon>
    </lineage>
</organism>
<feature type="domain" description="F-box" evidence="2">
    <location>
        <begin position="85"/>
        <end position="135"/>
    </location>
</feature>
<sequence>MAIPSLQPVSETLIPISKDDTQFIPTSRQKQTIRSLIPPVIPSRLKSGGHTLTLRTKRRNSTSSSIQSVTSSLLSRPRKTTQTPTPSLATLPSELLTAIFTHLDQRSLHALLLTSSHTLEIAAKFLYSHPQFASTYRFAQFSFEVSHHPHYATLVRTLDLSSFHKLHQNPENQELLPLAGWREFKYRHQDTPWQRSTPFLQTSHFGKTSTHLAPCPFLKSYHRTRDIPIGALCHVLTACTSLKALNLSRLQLAGDFLVASPLFPPTATTKMVFVSDVPKSWTWASDDLKPVYADDIIRAIRVGGVEGEGVYVVDDFAGGAVDAWCESGDGGEGGVEEGGFQGEWDAEGGWVGD</sequence>
<dbReference type="OrthoDB" id="5351126at2759"/>
<evidence type="ECO:0000313" key="3">
    <source>
        <dbReference type="EMBL" id="CAG8984216.1"/>
    </source>
</evidence>